<sequence length="322" mass="35312">MPDQDSTNSPASPRSLARRPVAIVGPTGSGKSAAAIAVAKELDGEIINIDSMQLYKGMDIGTAKLAEEEREGITHHLLDIWDVTEPASVAAYGEAAVATVEEIAARGKTPVLVGGSMMYVQSVVDEWDFPPTDPEVRARWEAKLQEIGVEALHAHLQSVDPQAAGIIETKDPRRTVRALEVIELTGKPFAASQPPKDRPARWNCQLIGLHAPAEWLDPRLQQRVDLMLAQGLVDEVRALTQAGLQRDSTAGKAIGYSQVLAYLAGELTEEEAKEATYLGTRRYARRQRSWFRRDPRIHWVDAWAEDAVEQVVELARRGAGSE</sequence>
<dbReference type="EMBL" id="JADKMY010000001">
    <property type="protein sequence ID" value="MBF4553469.1"/>
    <property type="molecule type" value="Genomic_DNA"/>
</dbReference>
<feature type="site" description="Interaction with substrate tRNA" evidence="10">
    <location>
        <position position="137"/>
    </location>
</feature>
<keyword evidence="6 10" id="KW-0547">Nucleotide-binding</keyword>
<dbReference type="InterPro" id="IPR018022">
    <property type="entry name" value="IPT"/>
</dbReference>
<evidence type="ECO:0000313" key="16">
    <source>
        <dbReference type="Proteomes" id="UP000635902"/>
    </source>
</evidence>
<protein>
    <recommendedName>
        <fullName evidence="10">tRNA dimethylallyltransferase</fullName>
        <ecNumber evidence="10">2.5.1.75</ecNumber>
    </recommendedName>
    <alternativeName>
        <fullName evidence="10">Dimethylallyl diphosphate:tRNA dimethylallyltransferase</fullName>
        <shortName evidence="10">DMAPP:tRNA dimethylallyltransferase</shortName>
        <shortName evidence="10">DMATase</shortName>
    </alternativeName>
    <alternativeName>
        <fullName evidence="10">Isopentenyl-diphosphate:tRNA isopentenyltransferase</fullName>
        <shortName evidence="10">IPP transferase</shortName>
        <shortName evidence="10">IPPT</shortName>
        <shortName evidence="10">IPTase</shortName>
    </alternativeName>
</protein>
<feature type="compositionally biased region" description="Polar residues" evidence="14">
    <location>
        <begin position="1"/>
        <end position="12"/>
    </location>
</feature>
<evidence type="ECO:0000256" key="11">
    <source>
        <dbReference type="RuleBase" id="RU003783"/>
    </source>
</evidence>
<dbReference type="Gene3D" id="1.10.20.140">
    <property type="match status" value="1"/>
</dbReference>
<feature type="region of interest" description="Interaction with substrate tRNA" evidence="10">
    <location>
        <begin position="50"/>
        <end position="53"/>
    </location>
</feature>
<comment type="cofactor">
    <cofactor evidence="1 10">
        <name>Mg(2+)</name>
        <dbReference type="ChEBI" id="CHEBI:18420"/>
    </cofactor>
</comment>
<evidence type="ECO:0000256" key="10">
    <source>
        <dbReference type="HAMAP-Rule" id="MF_00185"/>
    </source>
</evidence>
<organism evidence="15 16">
    <name type="scientific">Corynebacterium suicordis DSM 45110</name>
    <dbReference type="NCBI Taxonomy" id="1121369"/>
    <lineage>
        <taxon>Bacteria</taxon>
        <taxon>Bacillati</taxon>
        <taxon>Actinomycetota</taxon>
        <taxon>Actinomycetes</taxon>
        <taxon>Mycobacteriales</taxon>
        <taxon>Corynebacteriaceae</taxon>
        <taxon>Corynebacterium</taxon>
    </lineage>
</organism>
<evidence type="ECO:0000256" key="2">
    <source>
        <dbReference type="ARBA" id="ARBA00003213"/>
    </source>
</evidence>
<evidence type="ECO:0000256" key="12">
    <source>
        <dbReference type="RuleBase" id="RU003784"/>
    </source>
</evidence>
<keyword evidence="5 10" id="KW-0819">tRNA processing</keyword>
<dbReference type="NCBIfam" id="TIGR00174">
    <property type="entry name" value="miaA"/>
    <property type="match status" value="1"/>
</dbReference>
<evidence type="ECO:0000256" key="3">
    <source>
        <dbReference type="ARBA" id="ARBA00005842"/>
    </source>
</evidence>
<feature type="binding site" evidence="10">
    <location>
        <begin position="27"/>
        <end position="32"/>
    </location>
    <ligand>
        <name>substrate</name>
    </ligand>
</feature>
<comment type="caution">
    <text evidence="15">The sequence shown here is derived from an EMBL/GenBank/DDBJ whole genome shotgun (WGS) entry which is preliminary data.</text>
</comment>
<evidence type="ECO:0000256" key="9">
    <source>
        <dbReference type="ARBA" id="ARBA00049563"/>
    </source>
</evidence>
<dbReference type="InterPro" id="IPR027417">
    <property type="entry name" value="P-loop_NTPase"/>
</dbReference>
<evidence type="ECO:0000313" key="15">
    <source>
        <dbReference type="EMBL" id="MBF4553469.1"/>
    </source>
</evidence>
<accession>A0ABR9ZJQ5</accession>
<feature type="binding site" evidence="10">
    <location>
        <begin position="25"/>
        <end position="32"/>
    </location>
    <ligand>
        <name>ATP</name>
        <dbReference type="ChEBI" id="CHEBI:30616"/>
    </ligand>
</feature>
<comment type="function">
    <text evidence="2 10 12">Catalyzes the transfer of a dimethylallyl group onto the adenine at position 37 in tRNAs that read codons beginning with uridine, leading to the formation of N6-(dimethylallyl)adenosine (i(6)A).</text>
</comment>
<keyword evidence="8 10" id="KW-0460">Magnesium</keyword>
<evidence type="ECO:0000256" key="13">
    <source>
        <dbReference type="RuleBase" id="RU003785"/>
    </source>
</evidence>
<evidence type="ECO:0000256" key="8">
    <source>
        <dbReference type="ARBA" id="ARBA00022842"/>
    </source>
</evidence>
<evidence type="ECO:0000256" key="5">
    <source>
        <dbReference type="ARBA" id="ARBA00022694"/>
    </source>
</evidence>
<keyword evidence="16" id="KW-1185">Reference proteome</keyword>
<proteinExistence type="inferred from homology"/>
<dbReference type="SUPFAM" id="SSF52540">
    <property type="entry name" value="P-loop containing nucleoside triphosphate hydrolases"/>
    <property type="match status" value="2"/>
</dbReference>
<gene>
    <name evidence="10 15" type="primary">miaA</name>
    <name evidence="15" type="ORF">IRY30_05150</name>
</gene>
<dbReference type="PANTHER" id="PTHR11088">
    <property type="entry name" value="TRNA DIMETHYLALLYLTRANSFERASE"/>
    <property type="match status" value="1"/>
</dbReference>
<evidence type="ECO:0000256" key="1">
    <source>
        <dbReference type="ARBA" id="ARBA00001946"/>
    </source>
</evidence>
<dbReference type="InterPro" id="IPR039657">
    <property type="entry name" value="Dimethylallyltransferase"/>
</dbReference>
<dbReference type="GO" id="GO:0052381">
    <property type="term" value="F:tRNA dimethylallyltransferase activity"/>
    <property type="evidence" value="ECO:0007669"/>
    <property type="project" value="UniProtKB-EC"/>
</dbReference>
<dbReference type="HAMAP" id="MF_00185">
    <property type="entry name" value="IPP_trans"/>
    <property type="match status" value="1"/>
</dbReference>
<evidence type="ECO:0000256" key="14">
    <source>
        <dbReference type="SAM" id="MobiDB-lite"/>
    </source>
</evidence>
<evidence type="ECO:0000256" key="6">
    <source>
        <dbReference type="ARBA" id="ARBA00022741"/>
    </source>
</evidence>
<comment type="catalytic activity">
    <reaction evidence="9 10 11">
        <text>adenosine(37) in tRNA + dimethylallyl diphosphate = N(6)-dimethylallyladenosine(37) in tRNA + diphosphate</text>
        <dbReference type="Rhea" id="RHEA:26482"/>
        <dbReference type="Rhea" id="RHEA-COMP:10162"/>
        <dbReference type="Rhea" id="RHEA-COMP:10375"/>
        <dbReference type="ChEBI" id="CHEBI:33019"/>
        <dbReference type="ChEBI" id="CHEBI:57623"/>
        <dbReference type="ChEBI" id="CHEBI:74411"/>
        <dbReference type="ChEBI" id="CHEBI:74415"/>
        <dbReference type="EC" id="2.5.1.75"/>
    </reaction>
</comment>
<comment type="similarity">
    <text evidence="3 10 13">Belongs to the IPP transferase family.</text>
</comment>
<evidence type="ECO:0000256" key="7">
    <source>
        <dbReference type="ARBA" id="ARBA00022840"/>
    </source>
</evidence>
<name>A0ABR9ZJQ5_9CORY</name>
<dbReference type="PANTHER" id="PTHR11088:SF60">
    <property type="entry name" value="TRNA DIMETHYLALLYLTRANSFERASE"/>
    <property type="match status" value="1"/>
</dbReference>
<evidence type="ECO:0000256" key="4">
    <source>
        <dbReference type="ARBA" id="ARBA00022679"/>
    </source>
</evidence>
<dbReference type="Pfam" id="PF01715">
    <property type="entry name" value="IPPT"/>
    <property type="match status" value="1"/>
</dbReference>
<feature type="site" description="Interaction with substrate tRNA" evidence="10">
    <location>
        <position position="116"/>
    </location>
</feature>
<dbReference type="EC" id="2.5.1.75" evidence="10"/>
<comment type="caution">
    <text evidence="10">Lacks conserved residue(s) required for the propagation of feature annotation.</text>
</comment>
<dbReference type="RefSeq" id="WP_194556272.1">
    <property type="nucleotide sequence ID" value="NZ_JADKMY010000001.1"/>
</dbReference>
<keyword evidence="7 10" id="KW-0067">ATP-binding</keyword>
<comment type="subunit">
    <text evidence="10">Monomer.</text>
</comment>
<keyword evidence="4 10" id="KW-0808">Transferase</keyword>
<dbReference type="Gene3D" id="3.40.50.300">
    <property type="entry name" value="P-loop containing nucleotide triphosphate hydrolases"/>
    <property type="match status" value="1"/>
</dbReference>
<dbReference type="Proteomes" id="UP000635902">
    <property type="component" value="Unassembled WGS sequence"/>
</dbReference>
<feature type="region of interest" description="Disordered" evidence="14">
    <location>
        <begin position="1"/>
        <end position="23"/>
    </location>
</feature>
<reference evidence="15 16" key="1">
    <citation type="submission" date="2020-10" db="EMBL/GenBank/DDBJ databases">
        <title>Novel species in genus Corynebacterium.</title>
        <authorList>
            <person name="Zhang G."/>
        </authorList>
    </citation>
    <scope>NUCLEOTIDE SEQUENCE [LARGE SCALE GENOMIC DNA]</scope>
    <source>
        <strain evidence="15 16">DSM 45110</strain>
    </source>
</reference>